<dbReference type="PANTHER" id="PTHR12526:SF510">
    <property type="entry name" value="D-INOSITOL 3-PHOSPHATE GLYCOSYLTRANSFERASE"/>
    <property type="match status" value="1"/>
</dbReference>
<gene>
    <name evidence="4" type="ORF">UFOPK3376_00332</name>
</gene>
<dbReference type="GO" id="GO:0016757">
    <property type="term" value="F:glycosyltransferase activity"/>
    <property type="evidence" value="ECO:0007669"/>
    <property type="project" value="UniProtKB-KW"/>
</dbReference>
<proteinExistence type="predicted"/>
<dbReference type="Gene3D" id="3.40.50.2000">
    <property type="entry name" value="Glycogen Phosphorylase B"/>
    <property type="match status" value="2"/>
</dbReference>
<reference evidence="4" key="1">
    <citation type="submission" date="2020-05" db="EMBL/GenBank/DDBJ databases">
        <authorList>
            <person name="Chiriac C."/>
            <person name="Salcher M."/>
            <person name="Ghai R."/>
            <person name="Kavagutti S V."/>
        </authorList>
    </citation>
    <scope>NUCLEOTIDE SEQUENCE</scope>
</reference>
<organism evidence="4">
    <name type="scientific">freshwater metagenome</name>
    <dbReference type="NCBI Taxonomy" id="449393"/>
    <lineage>
        <taxon>unclassified sequences</taxon>
        <taxon>metagenomes</taxon>
        <taxon>ecological metagenomes</taxon>
    </lineage>
</organism>
<evidence type="ECO:0000259" key="3">
    <source>
        <dbReference type="Pfam" id="PF13439"/>
    </source>
</evidence>
<dbReference type="InterPro" id="IPR028098">
    <property type="entry name" value="Glyco_trans_4-like_N"/>
</dbReference>
<dbReference type="CDD" id="cd03801">
    <property type="entry name" value="GT4_PimA-like"/>
    <property type="match status" value="1"/>
</dbReference>
<name>A0A6J7CUA8_9ZZZZ</name>
<keyword evidence="1" id="KW-0328">Glycosyltransferase</keyword>
<evidence type="ECO:0000256" key="2">
    <source>
        <dbReference type="ARBA" id="ARBA00022679"/>
    </source>
</evidence>
<dbReference type="AlphaFoldDB" id="A0A6J7CUA8"/>
<accession>A0A6J7CUA8</accession>
<keyword evidence="2" id="KW-0808">Transferase</keyword>
<feature type="domain" description="Glycosyltransferase subfamily 4-like N-terminal" evidence="3">
    <location>
        <begin position="56"/>
        <end position="171"/>
    </location>
</feature>
<dbReference type="Pfam" id="PF13439">
    <property type="entry name" value="Glyco_transf_4"/>
    <property type="match status" value="1"/>
</dbReference>
<dbReference type="Pfam" id="PF13692">
    <property type="entry name" value="Glyco_trans_1_4"/>
    <property type="match status" value="1"/>
</dbReference>
<dbReference type="EMBL" id="CAFBLP010000005">
    <property type="protein sequence ID" value="CAB4862252.1"/>
    <property type="molecule type" value="Genomic_DNA"/>
</dbReference>
<sequence length="363" mass="41069">MKFHWFWPFARSEELDWARSTLRPGETLVTEVIDRAEAPAAGTTHGVTVLRDLPDVKRSVGRMGWAPSRAATYRERAAIRRRHWKSNEYDLFHLHYVNRFTDTFTRFPTPLVMSVHDVMPHNPRLGTRLEHQLLAHMYKRPNALIVHHARLADELHTTFGIPHARIHVVPHQVFPIDVEPSPRPEGPPLLLFFGAFRTNKGMEVLDEAMSLLGGQDVRLAIAGHGEKKLEDLALDMARRDERIHVSIGFATLREKQELFQAASVVVLPYTSFASQSGVLHDAYGHGRPVVVTDVGALGDTVRDERTGFVVPPRDAAGLATAIRRVLEPDQWDEAAAACKRIAHERSHAHIGIRLREVYDEVLR</sequence>
<dbReference type="PANTHER" id="PTHR12526">
    <property type="entry name" value="GLYCOSYLTRANSFERASE"/>
    <property type="match status" value="1"/>
</dbReference>
<dbReference type="SUPFAM" id="SSF53756">
    <property type="entry name" value="UDP-Glycosyltransferase/glycogen phosphorylase"/>
    <property type="match status" value="1"/>
</dbReference>
<evidence type="ECO:0000256" key="1">
    <source>
        <dbReference type="ARBA" id="ARBA00022676"/>
    </source>
</evidence>
<protein>
    <submittedName>
        <fullName evidence="4">Unannotated protein</fullName>
    </submittedName>
</protein>
<evidence type="ECO:0000313" key="4">
    <source>
        <dbReference type="EMBL" id="CAB4862252.1"/>
    </source>
</evidence>